<evidence type="ECO:0000313" key="2">
    <source>
        <dbReference type="Proteomes" id="UP001234178"/>
    </source>
</evidence>
<organism evidence="1 2">
    <name type="scientific">Daphnia magna</name>
    <dbReference type="NCBI Taxonomy" id="35525"/>
    <lineage>
        <taxon>Eukaryota</taxon>
        <taxon>Metazoa</taxon>
        <taxon>Ecdysozoa</taxon>
        <taxon>Arthropoda</taxon>
        <taxon>Crustacea</taxon>
        <taxon>Branchiopoda</taxon>
        <taxon>Diplostraca</taxon>
        <taxon>Cladocera</taxon>
        <taxon>Anomopoda</taxon>
        <taxon>Daphniidae</taxon>
        <taxon>Daphnia</taxon>
    </lineage>
</organism>
<proteinExistence type="predicted"/>
<keyword evidence="2" id="KW-1185">Reference proteome</keyword>
<gene>
    <name evidence="1" type="ORF">OUZ56_012930</name>
</gene>
<evidence type="ECO:0000313" key="1">
    <source>
        <dbReference type="EMBL" id="KAK4007778.1"/>
    </source>
</evidence>
<protein>
    <submittedName>
        <fullName evidence="1">Uncharacterized protein</fullName>
    </submittedName>
</protein>
<reference evidence="1 2" key="1">
    <citation type="journal article" date="2023" name="Nucleic Acids Res.">
        <title>The hologenome of Daphnia magna reveals possible DNA methylation and microbiome-mediated evolution of the host genome.</title>
        <authorList>
            <person name="Chaturvedi A."/>
            <person name="Li X."/>
            <person name="Dhandapani V."/>
            <person name="Marshall H."/>
            <person name="Kissane S."/>
            <person name="Cuenca-Cambronero M."/>
            <person name="Asole G."/>
            <person name="Calvet F."/>
            <person name="Ruiz-Romero M."/>
            <person name="Marangio P."/>
            <person name="Guigo R."/>
            <person name="Rago D."/>
            <person name="Mirbahai L."/>
            <person name="Eastwood N."/>
            <person name="Colbourne J.K."/>
            <person name="Zhou J."/>
            <person name="Mallon E."/>
            <person name="Orsini L."/>
        </authorList>
    </citation>
    <scope>NUCLEOTIDE SEQUENCE [LARGE SCALE GENOMIC DNA]</scope>
    <source>
        <strain evidence="1">LRV0_1</strain>
    </source>
</reference>
<comment type="caution">
    <text evidence="1">The sequence shown here is derived from an EMBL/GenBank/DDBJ whole genome shotgun (WGS) entry which is preliminary data.</text>
</comment>
<dbReference type="Proteomes" id="UP001234178">
    <property type="component" value="Unassembled WGS sequence"/>
</dbReference>
<sequence length="195" mass="21753">MVGLYKAHKRHTGFSPATNSIGTILGSSRTPTIVMDPIELLRGLRSQKIVLDLNSFNEPHVSHYAEITTKQLSIIIRPYPSGGTMPKDRRYLWLPSATLLQQVMDITYPNRTKTKEPSSTELNQPGKAELPPFVEEALVKTLRPVPAKVKPAKQIVTKLTTTPKPADTQTDFIEYTPSFKPPKRIISRLAPEGLN</sequence>
<dbReference type="EMBL" id="JAOYFB010000002">
    <property type="protein sequence ID" value="KAK4007778.1"/>
    <property type="molecule type" value="Genomic_DNA"/>
</dbReference>
<name>A0ABQ9Z4G3_9CRUS</name>
<accession>A0ABQ9Z4G3</accession>